<accession>A0A8H7ENH4</accession>
<sequence length="425" mass="49305">MNNANSERLSRWFVNIMVSIIYYLQRERIDTSDIIRALEQTLSGRRRPLLPDGSRSHVDHDDEITQIQPDSSFAPRRWPPTDIGSLFATDMNDPSTQSLFHEFTTLVDNRNSFMDINPQQPMMHATLAQARSTKPELISKDNCLWLEKEKLMDFTPAGLRVVPSKLAACPLENDVSPGLWEMKLELERWNDKAQQQEPRQWWSARDLEGCNGIECRHCHATLLVSSEPLQCKDLPSEHWYELVECWICHETKPEEHRARMRPISARSKALLVGSTYFLVHPDDISADTVRLDQDMLNRIDWSKGMATRWVTLLCEKCNKPLGEAQCEQQETKTVMLAIKLFKYSVTLPLSPLERPNFIEFLVHDLVDAAKAHATYRFLIQGKQSNRIYALLWLFNWDTHIIHNHGFKSGDHNGTPEIFRERGRMK</sequence>
<dbReference type="GO" id="GO:0000209">
    <property type="term" value="P:protein polyubiquitination"/>
    <property type="evidence" value="ECO:0007669"/>
    <property type="project" value="TreeGrafter"/>
</dbReference>
<evidence type="ECO:0000313" key="2">
    <source>
        <dbReference type="Proteomes" id="UP000605846"/>
    </source>
</evidence>
<dbReference type="Pfam" id="PF09814">
    <property type="entry name" value="HECT_2"/>
    <property type="match status" value="1"/>
</dbReference>
<dbReference type="GO" id="GO:0030332">
    <property type="term" value="F:cyclin binding"/>
    <property type="evidence" value="ECO:0007669"/>
    <property type="project" value="TreeGrafter"/>
</dbReference>
<dbReference type="GO" id="GO:0000151">
    <property type="term" value="C:ubiquitin ligase complex"/>
    <property type="evidence" value="ECO:0007669"/>
    <property type="project" value="TreeGrafter"/>
</dbReference>
<organism evidence="1 2">
    <name type="scientific">Apophysomyces ossiformis</name>
    <dbReference type="NCBI Taxonomy" id="679940"/>
    <lineage>
        <taxon>Eukaryota</taxon>
        <taxon>Fungi</taxon>
        <taxon>Fungi incertae sedis</taxon>
        <taxon>Mucoromycota</taxon>
        <taxon>Mucoromycotina</taxon>
        <taxon>Mucoromycetes</taxon>
        <taxon>Mucorales</taxon>
        <taxon>Mucorineae</taxon>
        <taxon>Mucoraceae</taxon>
        <taxon>Apophysomyces</taxon>
    </lineage>
</organism>
<dbReference type="InterPro" id="IPR019193">
    <property type="entry name" value="UBQ-conj_enz_E2-bd_prot"/>
</dbReference>
<dbReference type="GO" id="GO:0043161">
    <property type="term" value="P:proteasome-mediated ubiquitin-dependent protein catabolic process"/>
    <property type="evidence" value="ECO:0007669"/>
    <property type="project" value="TreeGrafter"/>
</dbReference>
<dbReference type="GO" id="GO:0005829">
    <property type="term" value="C:cytosol"/>
    <property type="evidence" value="ECO:0007669"/>
    <property type="project" value="TreeGrafter"/>
</dbReference>
<reference evidence="1" key="1">
    <citation type="submission" date="2020-01" db="EMBL/GenBank/DDBJ databases">
        <title>Genome Sequencing of Three Apophysomyces-Like Fungal Strains Confirms a Novel Fungal Genus in the Mucoromycota with divergent Burkholderia-like Endosymbiotic Bacteria.</title>
        <authorList>
            <person name="Stajich J.E."/>
            <person name="Macias A.M."/>
            <person name="Carter-House D."/>
            <person name="Lovett B."/>
            <person name="Kasson L.R."/>
            <person name="Berry K."/>
            <person name="Grigoriev I."/>
            <person name="Chang Y."/>
            <person name="Spatafora J."/>
            <person name="Kasson M.T."/>
        </authorList>
    </citation>
    <scope>NUCLEOTIDE SEQUENCE</scope>
    <source>
        <strain evidence="1">NRRL A-21654</strain>
    </source>
</reference>
<dbReference type="EMBL" id="JABAYA010000136">
    <property type="protein sequence ID" value="KAF7723912.1"/>
    <property type="molecule type" value="Genomic_DNA"/>
</dbReference>
<gene>
    <name evidence="1" type="ORF">EC973_001535</name>
</gene>
<name>A0A8H7ENH4_9FUNG</name>
<protein>
    <submittedName>
        <fullName evidence="1">Uncharacterized protein</fullName>
    </submittedName>
</protein>
<evidence type="ECO:0000313" key="1">
    <source>
        <dbReference type="EMBL" id="KAF7723912.1"/>
    </source>
</evidence>
<dbReference type="AlphaFoldDB" id="A0A8H7ENH4"/>
<dbReference type="PANTHER" id="PTHR31531">
    <property type="entry name" value="E3 UBIQUITIN-PROTEIN LIGASE E3D FAMILY MEMBER"/>
    <property type="match status" value="1"/>
</dbReference>
<dbReference type="GO" id="GO:0051865">
    <property type="term" value="P:protein autoubiquitination"/>
    <property type="evidence" value="ECO:0007669"/>
    <property type="project" value="TreeGrafter"/>
</dbReference>
<dbReference type="GO" id="GO:0061630">
    <property type="term" value="F:ubiquitin protein ligase activity"/>
    <property type="evidence" value="ECO:0007669"/>
    <property type="project" value="TreeGrafter"/>
</dbReference>
<dbReference type="Proteomes" id="UP000605846">
    <property type="component" value="Unassembled WGS sequence"/>
</dbReference>
<proteinExistence type="predicted"/>
<comment type="caution">
    <text evidence="1">The sequence shown here is derived from an EMBL/GenBank/DDBJ whole genome shotgun (WGS) entry which is preliminary data.</text>
</comment>
<dbReference type="GO" id="GO:0006513">
    <property type="term" value="P:protein monoubiquitination"/>
    <property type="evidence" value="ECO:0007669"/>
    <property type="project" value="TreeGrafter"/>
</dbReference>
<dbReference type="PANTHER" id="PTHR31531:SF2">
    <property type="entry name" value="E3 UBIQUITIN-PROTEIN LIGASE E3D"/>
    <property type="match status" value="1"/>
</dbReference>
<dbReference type="OrthoDB" id="66510at2759"/>
<dbReference type="GO" id="GO:0005634">
    <property type="term" value="C:nucleus"/>
    <property type="evidence" value="ECO:0007669"/>
    <property type="project" value="TreeGrafter"/>
</dbReference>
<dbReference type="GO" id="GO:0031624">
    <property type="term" value="F:ubiquitin conjugating enzyme binding"/>
    <property type="evidence" value="ECO:0007669"/>
    <property type="project" value="TreeGrafter"/>
</dbReference>
<keyword evidence="2" id="KW-1185">Reference proteome</keyword>